<feature type="transmembrane region" description="Helical" evidence="1">
    <location>
        <begin position="61"/>
        <end position="81"/>
    </location>
</feature>
<evidence type="ECO:0000256" key="1">
    <source>
        <dbReference type="SAM" id="Phobius"/>
    </source>
</evidence>
<reference evidence="2" key="1">
    <citation type="submission" date="2015-06" db="EMBL/GenBank/DDBJ databases">
        <authorList>
            <person name="Liu B."/>
            <person name="Wang J."/>
            <person name="Zhu Y."/>
            <person name="Liu G."/>
            <person name="Chen Q."/>
            <person name="Zheng C."/>
            <person name="Che J."/>
            <person name="Ge C."/>
            <person name="Shi H."/>
            <person name="Pan Z."/>
            <person name="Liu X."/>
        </authorList>
    </citation>
    <scope>NUCLEOTIDE SEQUENCE [LARGE SCALE GENOMIC DNA]</scope>
    <source>
        <strain evidence="2">DSM 16346</strain>
    </source>
</reference>
<keyword evidence="3" id="KW-1185">Reference proteome</keyword>
<keyword evidence="1" id="KW-0812">Transmembrane</keyword>
<dbReference type="AlphaFoldDB" id="A0A0J6CP19"/>
<organism evidence="2 3">
    <name type="scientific">Guptibacillus hwajinpoensis</name>
    <dbReference type="NCBI Taxonomy" id="208199"/>
    <lineage>
        <taxon>Bacteria</taxon>
        <taxon>Bacillati</taxon>
        <taxon>Bacillota</taxon>
        <taxon>Bacilli</taxon>
        <taxon>Bacillales</taxon>
        <taxon>Guptibacillaceae</taxon>
        <taxon>Guptibacillus</taxon>
    </lineage>
</organism>
<evidence type="ECO:0000313" key="3">
    <source>
        <dbReference type="Proteomes" id="UP000035996"/>
    </source>
</evidence>
<dbReference type="RefSeq" id="WP_048309070.1">
    <property type="nucleotide sequence ID" value="NZ_CP119526.1"/>
</dbReference>
<accession>A0A0J6CP19</accession>
<keyword evidence="1" id="KW-1133">Transmembrane helix</keyword>
<name>A0A0J6CP19_9BACL</name>
<dbReference type="Proteomes" id="UP000035996">
    <property type="component" value="Unassembled WGS sequence"/>
</dbReference>
<gene>
    <name evidence="2" type="ORF">AB986_01245</name>
</gene>
<keyword evidence="1" id="KW-0472">Membrane</keyword>
<protein>
    <submittedName>
        <fullName evidence="2">Uncharacterized protein</fullName>
    </submittedName>
</protein>
<proteinExistence type="predicted"/>
<evidence type="ECO:0000313" key="2">
    <source>
        <dbReference type="EMBL" id="KMM37986.1"/>
    </source>
</evidence>
<feature type="transmembrane region" description="Helical" evidence="1">
    <location>
        <begin position="7"/>
        <end position="28"/>
    </location>
</feature>
<dbReference type="EMBL" id="LELK01000001">
    <property type="protein sequence ID" value="KMM37986.1"/>
    <property type="molecule type" value="Genomic_DNA"/>
</dbReference>
<comment type="caution">
    <text evidence="2">The sequence shown here is derived from an EMBL/GenBank/DDBJ whole genome shotgun (WGS) entry which is preliminary data.</text>
</comment>
<sequence>MNKDKLIGLIIWGSIIGISGFVMLFFSVHFGTSIAENWLIKQGGADTDYYNIIVKSYINNFLVGGGILFAVGLATNFIAYYKLQSIKDKSNLD</sequence>